<evidence type="ECO:0000256" key="1">
    <source>
        <dbReference type="ARBA" id="ARBA00000085"/>
    </source>
</evidence>
<name>A0AAU8G1D7_9MICO</name>
<evidence type="ECO:0000256" key="5">
    <source>
        <dbReference type="ARBA" id="ARBA00022679"/>
    </source>
</evidence>
<dbReference type="EC" id="2.7.13.3" evidence="3"/>
<keyword evidence="6" id="KW-0812">Transmembrane</keyword>
<evidence type="ECO:0000256" key="6">
    <source>
        <dbReference type="ARBA" id="ARBA00022692"/>
    </source>
</evidence>
<dbReference type="PANTHER" id="PTHR45436">
    <property type="entry name" value="SENSOR HISTIDINE KINASE YKOH"/>
    <property type="match status" value="1"/>
</dbReference>
<evidence type="ECO:0000256" key="10">
    <source>
        <dbReference type="ARBA" id="ARBA00023136"/>
    </source>
</evidence>
<keyword evidence="8" id="KW-1133">Transmembrane helix</keyword>
<dbReference type="InterPro" id="IPR004358">
    <property type="entry name" value="Sig_transdc_His_kin-like_C"/>
</dbReference>
<keyword evidence="9" id="KW-0902">Two-component regulatory system</keyword>
<protein>
    <recommendedName>
        <fullName evidence="3">histidine kinase</fullName>
        <ecNumber evidence="3">2.7.13.3</ecNumber>
    </recommendedName>
</protein>
<dbReference type="Gene3D" id="3.30.565.10">
    <property type="entry name" value="Histidine kinase-like ATPase, C-terminal domain"/>
    <property type="match status" value="1"/>
</dbReference>
<keyword evidence="12" id="KW-0067">ATP-binding</keyword>
<evidence type="ECO:0000256" key="9">
    <source>
        <dbReference type="ARBA" id="ARBA00023012"/>
    </source>
</evidence>
<reference evidence="12" key="1">
    <citation type="submission" date="2024-06" db="EMBL/GenBank/DDBJ databases">
        <title>Complete genome sequence of the cellulolytic actinobacterium, Cellulosimicrobium ES-005.</title>
        <authorList>
            <person name="Matthews C.T."/>
            <person name="Underwood K.D."/>
            <person name="Ghanchi K.M."/>
            <person name="Fields S.D."/>
            <person name="Gardner S.G."/>
        </authorList>
    </citation>
    <scope>NUCLEOTIDE SEQUENCE</scope>
    <source>
        <strain evidence="12">ES-005</strain>
    </source>
</reference>
<gene>
    <name evidence="12" type="ORF">ABRQ22_00710</name>
</gene>
<accession>A0AAU8G1D7</accession>
<dbReference type="GO" id="GO:0016020">
    <property type="term" value="C:membrane"/>
    <property type="evidence" value="ECO:0007669"/>
    <property type="project" value="UniProtKB-SubCell"/>
</dbReference>
<dbReference type="AlphaFoldDB" id="A0AAU8G1D7"/>
<organism evidence="12">
    <name type="scientific">Cellulosimicrobium sp. ES-005</name>
    <dbReference type="NCBI Taxonomy" id="3163031"/>
    <lineage>
        <taxon>Bacteria</taxon>
        <taxon>Bacillati</taxon>
        <taxon>Actinomycetota</taxon>
        <taxon>Actinomycetes</taxon>
        <taxon>Micrococcales</taxon>
        <taxon>Promicromonosporaceae</taxon>
        <taxon>Cellulosimicrobium</taxon>
    </lineage>
</organism>
<dbReference type="GO" id="GO:0004673">
    <property type="term" value="F:protein histidine kinase activity"/>
    <property type="evidence" value="ECO:0007669"/>
    <property type="project" value="UniProtKB-EC"/>
</dbReference>
<evidence type="ECO:0000259" key="11">
    <source>
        <dbReference type="PROSITE" id="PS50109"/>
    </source>
</evidence>
<dbReference type="EMBL" id="CP159290">
    <property type="protein sequence ID" value="XCH30253.1"/>
    <property type="molecule type" value="Genomic_DNA"/>
</dbReference>
<evidence type="ECO:0000256" key="2">
    <source>
        <dbReference type="ARBA" id="ARBA00004370"/>
    </source>
</evidence>
<keyword evidence="10" id="KW-0472">Membrane</keyword>
<dbReference type="CDD" id="cd00075">
    <property type="entry name" value="HATPase"/>
    <property type="match status" value="1"/>
</dbReference>
<dbReference type="SUPFAM" id="SSF55874">
    <property type="entry name" value="ATPase domain of HSP90 chaperone/DNA topoisomerase II/histidine kinase"/>
    <property type="match status" value="1"/>
</dbReference>
<dbReference type="PRINTS" id="PR00344">
    <property type="entry name" value="BCTRLSENSOR"/>
</dbReference>
<dbReference type="InterPro" id="IPR005467">
    <property type="entry name" value="His_kinase_dom"/>
</dbReference>
<dbReference type="PANTHER" id="PTHR45436:SF5">
    <property type="entry name" value="SENSOR HISTIDINE KINASE TRCS"/>
    <property type="match status" value="1"/>
</dbReference>
<sequence length="178" mass="18292">MTVAARPPSDAQAGTWVGHARSAAYAVVATTPSTTPAVRIEASCDEAPTSGDPLLLEQLVRNLVENAERYNLRHDGWVRVATRSDAGGDAVLEVVNPGPPVAPDDLPGLFEPFRRLGGERTGDGTGSGLGLGLSIVRAVVGAHGGSVTLAARPEGGLVVTVRLPGEVYDEVPASPRLG</sequence>
<dbReference type="GO" id="GO:0005524">
    <property type="term" value="F:ATP binding"/>
    <property type="evidence" value="ECO:0007669"/>
    <property type="project" value="UniProtKB-KW"/>
</dbReference>
<evidence type="ECO:0000313" key="12">
    <source>
        <dbReference type="EMBL" id="XCH30253.1"/>
    </source>
</evidence>
<dbReference type="SMART" id="SM00387">
    <property type="entry name" value="HATPase_c"/>
    <property type="match status" value="1"/>
</dbReference>
<keyword evidence="5" id="KW-0808">Transferase</keyword>
<keyword evidence="12" id="KW-0547">Nucleotide-binding</keyword>
<dbReference type="PROSITE" id="PS50109">
    <property type="entry name" value="HIS_KIN"/>
    <property type="match status" value="1"/>
</dbReference>
<dbReference type="GO" id="GO:0000160">
    <property type="term" value="P:phosphorelay signal transduction system"/>
    <property type="evidence" value="ECO:0007669"/>
    <property type="project" value="UniProtKB-KW"/>
</dbReference>
<dbReference type="InterPro" id="IPR003594">
    <property type="entry name" value="HATPase_dom"/>
</dbReference>
<dbReference type="Pfam" id="PF02518">
    <property type="entry name" value="HATPase_c"/>
    <property type="match status" value="1"/>
</dbReference>
<keyword evidence="7" id="KW-0418">Kinase</keyword>
<dbReference type="InterPro" id="IPR050428">
    <property type="entry name" value="TCS_sensor_his_kinase"/>
</dbReference>
<evidence type="ECO:0000256" key="8">
    <source>
        <dbReference type="ARBA" id="ARBA00022989"/>
    </source>
</evidence>
<dbReference type="RefSeq" id="WP_353708227.1">
    <property type="nucleotide sequence ID" value="NZ_CP159290.1"/>
</dbReference>
<keyword evidence="4" id="KW-0597">Phosphoprotein</keyword>
<evidence type="ECO:0000256" key="7">
    <source>
        <dbReference type="ARBA" id="ARBA00022777"/>
    </source>
</evidence>
<proteinExistence type="predicted"/>
<feature type="domain" description="Histidine kinase" evidence="11">
    <location>
        <begin position="51"/>
        <end position="167"/>
    </location>
</feature>
<comment type="catalytic activity">
    <reaction evidence="1">
        <text>ATP + protein L-histidine = ADP + protein N-phospho-L-histidine.</text>
        <dbReference type="EC" id="2.7.13.3"/>
    </reaction>
</comment>
<comment type="subcellular location">
    <subcellularLocation>
        <location evidence="2">Membrane</location>
    </subcellularLocation>
</comment>
<evidence type="ECO:0000256" key="3">
    <source>
        <dbReference type="ARBA" id="ARBA00012438"/>
    </source>
</evidence>
<evidence type="ECO:0000256" key="4">
    <source>
        <dbReference type="ARBA" id="ARBA00022553"/>
    </source>
</evidence>
<dbReference type="InterPro" id="IPR036890">
    <property type="entry name" value="HATPase_C_sf"/>
</dbReference>